<feature type="compositionally biased region" description="Basic and acidic residues" evidence="2">
    <location>
        <begin position="343"/>
        <end position="359"/>
    </location>
</feature>
<dbReference type="InterPro" id="IPR013078">
    <property type="entry name" value="His_Pase_superF_clade-1"/>
</dbReference>
<accession>A0A915NN55</accession>
<evidence type="ECO:0000259" key="5">
    <source>
        <dbReference type="PROSITE" id="PS51391"/>
    </source>
</evidence>
<feature type="compositionally biased region" description="Pro residues" evidence="2">
    <location>
        <begin position="393"/>
        <end position="420"/>
    </location>
</feature>
<feature type="region of interest" description="Disordered" evidence="2">
    <location>
        <begin position="343"/>
        <end position="425"/>
    </location>
</feature>
<dbReference type="InterPro" id="IPR008942">
    <property type="entry name" value="ENTH_VHS"/>
</dbReference>
<feature type="domain" description="CID" evidence="5">
    <location>
        <begin position="144"/>
        <end position="286"/>
    </location>
</feature>
<dbReference type="PROSITE" id="PS50174">
    <property type="entry name" value="G_PATCH"/>
    <property type="match status" value="1"/>
</dbReference>
<evidence type="ECO:0000256" key="2">
    <source>
        <dbReference type="SAM" id="MobiDB-lite"/>
    </source>
</evidence>
<dbReference type="Pfam" id="PF04818">
    <property type="entry name" value="CID"/>
    <property type="match status" value="1"/>
</dbReference>
<feature type="compositionally biased region" description="Low complexity" evidence="2">
    <location>
        <begin position="381"/>
        <end position="392"/>
    </location>
</feature>
<reference evidence="7" key="1">
    <citation type="submission" date="2022-11" db="UniProtKB">
        <authorList>
            <consortium name="WormBaseParasite"/>
        </authorList>
    </citation>
    <scope>IDENTIFICATION</scope>
</reference>
<dbReference type="PANTHER" id="PTHR12323">
    <property type="entry name" value="SR-RELATED CTD ASSOCIATED FACTOR 6"/>
    <property type="match status" value="1"/>
</dbReference>
<dbReference type="SMART" id="SM00648">
    <property type="entry name" value="SWAP"/>
    <property type="match status" value="1"/>
</dbReference>
<dbReference type="Pfam" id="PF00300">
    <property type="entry name" value="His_Phos_1"/>
    <property type="match status" value="1"/>
</dbReference>
<dbReference type="Pfam" id="PF25127">
    <property type="entry name" value="DUF7819"/>
    <property type="match status" value="1"/>
</dbReference>
<sequence>MSMQSTIPPPPQDPELQRIIDSTAEFVAKNGPASEEVVRQQNRNDPRYVFLFGGEFSDYYKYRLLFEIQNLQVIAQIPPPTTKNSLEFELKNAEEQITCLRKQIIDSESNLKAHEMALNSQRQSKIDVLWRAKEDKRIDDLVKQVGLNISSFDKCLERLQESGSKDTISNSKKWIFDNCSSDRLREIILTYLLHRVRERTATDAFRLHVLYLINDWAHYCHRKKLDSVRQMLSRYVPKLYAYASNNAGTINAFSEKLEKLVGVWEGHKYFDDSCFKQLRNPVAVIATEQATVAAYQSQLAIEVDKEIGETLGSYAKQHKEYEQHVLTKIATMETQMREIKDRIEAENIRQKEEEYGTERRRSRFDQQQPNKIPSLFESTNSPSKKPLGIPLPKGGPPPPMPAGSNFPPPRSQPPPPPQPPALDLTPKVPYYELPAGMIVPLVKMEDVTYNPLKEKDLRLPHPDPPSDSLLREIDRFYSALQFPPPIDCIRDNEGWEMNGLVEHYVKKEDHKKKLELKMKEEGKTLEDAFTNKYIPPKTPPKSSKSPPKYEKNNGSKSSRSRRRSRSRSRSSSSSSSSSSGSRSSSSSSSSSRSPSPRRRRKSRSASPVTKRIKRSRSPTPDERPTFAVPVGPAPRTSISFKIPPQPINRETNKGAQLMAKMGWEGKGLGTKEQGIEEPVSGGEVREKTEQFRGLGSKPDIYEQYRKQMRMILLFRILFLSRLVFTCLAAIGGKDAGLNLSTLPVVPNWFEEGWKIGWDMNWDFREPKSDAKDQPKAMRNIFFIRHGIYFRKNRTVDEQKLTPLGREQAEFLGKRLADVKSEYNFEKCVFSTMLRARQTGEIIIKQMPHLKFNCKLDSMLEEGSPYPAEPFKSHWRPIEPSVYHSEGARMEAAFRKYIHRADPSQKKDSYELVVCHANLIRYFVCRALQYPPEGWVRFNVAHTSITWILIPPSGTVVVNTVGDVGHLPPDKLTFHNV</sequence>
<dbReference type="Pfam" id="PF01805">
    <property type="entry name" value="Surp"/>
    <property type="match status" value="1"/>
</dbReference>
<dbReference type="InterPro" id="IPR000061">
    <property type="entry name" value="Surp"/>
</dbReference>
<feature type="domain" description="G-patch" evidence="4">
    <location>
        <begin position="650"/>
        <end position="699"/>
    </location>
</feature>
<dbReference type="InterPro" id="IPR000467">
    <property type="entry name" value="G_patch_dom"/>
</dbReference>
<feature type="compositionally biased region" description="Polar residues" evidence="2">
    <location>
        <begin position="365"/>
        <end position="380"/>
    </location>
</feature>
<evidence type="ECO:0000313" key="6">
    <source>
        <dbReference type="Proteomes" id="UP000887560"/>
    </source>
</evidence>
<dbReference type="Gene3D" id="1.10.10.790">
    <property type="entry name" value="Surp module"/>
    <property type="match status" value="1"/>
</dbReference>
<dbReference type="GO" id="GO:0003723">
    <property type="term" value="F:RNA binding"/>
    <property type="evidence" value="ECO:0007669"/>
    <property type="project" value="InterPro"/>
</dbReference>
<dbReference type="Gene3D" id="1.25.40.90">
    <property type="match status" value="1"/>
</dbReference>
<evidence type="ECO:0000256" key="1">
    <source>
        <dbReference type="SAM" id="Coils"/>
    </source>
</evidence>
<feature type="region of interest" description="Disordered" evidence="2">
    <location>
        <begin position="527"/>
        <end position="648"/>
    </location>
</feature>
<dbReference type="InterPro" id="IPR029033">
    <property type="entry name" value="His_PPase_superfam"/>
</dbReference>
<dbReference type="GO" id="GO:0048471">
    <property type="term" value="C:perinuclear region of cytoplasm"/>
    <property type="evidence" value="ECO:0007669"/>
    <property type="project" value="TreeGrafter"/>
</dbReference>
<dbReference type="GO" id="GO:0006874">
    <property type="term" value="P:intracellular calcium ion homeostasis"/>
    <property type="evidence" value="ECO:0007669"/>
    <property type="project" value="TreeGrafter"/>
</dbReference>
<evidence type="ECO:0000313" key="7">
    <source>
        <dbReference type="WBParaSite" id="scf7180000420329.g5128"/>
    </source>
</evidence>
<feature type="domain" description="SURP motif" evidence="3">
    <location>
        <begin position="19"/>
        <end position="63"/>
    </location>
</feature>
<dbReference type="PROSITE" id="PS51391">
    <property type="entry name" value="CID"/>
    <property type="match status" value="1"/>
</dbReference>
<dbReference type="Pfam" id="PF01585">
    <property type="entry name" value="G-patch"/>
    <property type="match status" value="1"/>
</dbReference>
<dbReference type="PROSITE" id="PS50128">
    <property type="entry name" value="SURP"/>
    <property type="match status" value="1"/>
</dbReference>
<dbReference type="AlphaFoldDB" id="A0A915NN55"/>
<dbReference type="SUPFAM" id="SSF53254">
    <property type="entry name" value="Phosphoglycerate mutase-like"/>
    <property type="match status" value="1"/>
</dbReference>
<dbReference type="InterPro" id="IPR006569">
    <property type="entry name" value="CID_dom"/>
</dbReference>
<dbReference type="Gene3D" id="3.40.50.1240">
    <property type="entry name" value="Phosphoglycerate mutase-like"/>
    <property type="match status" value="1"/>
</dbReference>
<dbReference type="PANTHER" id="PTHR12323:SF0">
    <property type="entry name" value="CALCIUM HOMEOSTASIS ENDOPLASMIC RETICULUM PROTEIN"/>
    <property type="match status" value="1"/>
</dbReference>
<dbReference type="GO" id="GO:0016791">
    <property type="term" value="F:phosphatase activity"/>
    <property type="evidence" value="ECO:0007669"/>
    <property type="project" value="UniProtKB-ARBA"/>
</dbReference>
<organism evidence="6 7">
    <name type="scientific">Meloidogyne floridensis</name>
    <dbReference type="NCBI Taxonomy" id="298350"/>
    <lineage>
        <taxon>Eukaryota</taxon>
        <taxon>Metazoa</taxon>
        <taxon>Ecdysozoa</taxon>
        <taxon>Nematoda</taxon>
        <taxon>Chromadorea</taxon>
        <taxon>Rhabditida</taxon>
        <taxon>Tylenchina</taxon>
        <taxon>Tylenchomorpha</taxon>
        <taxon>Tylenchoidea</taxon>
        <taxon>Meloidogynidae</taxon>
        <taxon>Meloidogyninae</taxon>
        <taxon>Meloidogyne</taxon>
    </lineage>
</organism>
<evidence type="ECO:0000259" key="4">
    <source>
        <dbReference type="PROSITE" id="PS50174"/>
    </source>
</evidence>
<dbReference type="GO" id="GO:0006396">
    <property type="term" value="P:RNA processing"/>
    <property type="evidence" value="ECO:0007669"/>
    <property type="project" value="InterPro"/>
</dbReference>
<dbReference type="SMART" id="SM00855">
    <property type="entry name" value="PGAM"/>
    <property type="match status" value="1"/>
</dbReference>
<feature type="coiled-coil region" evidence="1">
    <location>
        <begin position="83"/>
        <end position="110"/>
    </location>
</feature>
<dbReference type="Proteomes" id="UP000887560">
    <property type="component" value="Unplaced"/>
</dbReference>
<feature type="compositionally biased region" description="Low complexity" evidence="2">
    <location>
        <begin position="569"/>
        <end position="594"/>
    </location>
</feature>
<keyword evidence="1" id="KW-0175">Coiled coil</keyword>
<feature type="compositionally biased region" description="Basic residues" evidence="2">
    <location>
        <begin position="558"/>
        <end position="568"/>
    </location>
</feature>
<dbReference type="WBParaSite" id="scf7180000420329.g5128">
    <property type="protein sequence ID" value="scf7180000420329.g5128"/>
    <property type="gene ID" value="scf7180000420329.g5128"/>
</dbReference>
<feature type="region of interest" description="Disordered" evidence="2">
    <location>
        <begin position="667"/>
        <end position="691"/>
    </location>
</feature>
<proteinExistence type="predicted"/>
<name>A0A915NN55_9BILA</name>
<protein>
    <submittedName>
        <fullName evidence="7">Uncharacterized protein</fullName>
    </submittedName>
</protein>
<dbReference type="InterPro" id="IPR035967">
    <property type="entry name" value="SWAP/Surp_sf"/>
</dbReference>
<dbReference type="SMART" id="SM00443">
    <property type="entry name" value="G_patch"/>
    <property type="match status" value="1"/>
</dbReference>
<dbReference type="CDD" id="cd07067">
    <property type="entry name" value="HP_PGM_like"/>
    <property type="match status" value="1"/>
</dbReference>
<dbReference type="SUPFAM" id="SSF109905">
    <property type="entry name" value="Surp module (SWAP domain)"/>
    <property type="match status" value="1"/>
</dbReference>
<dbReference type="InterPro" id="IPR056721">
    <property type="entry name" value="DUF7819"/>
</dbReference>
<keyword evidence="6" id="KW-1185">Reference proteome</keyword>
<evidence type="ECO:0000259" key="3">
    <source>
        <dbReference type="PROSITE" id="PS50128"/>
    </source>
</evidence>